<feature type="region of interest" description="Disordered" evidence="1">
    <location>
        <begin position="462"/>
        <end position="516"/>
    </location>
</feature>
<keyword evidence="4" id="KW-1185">Reference proteome</keyword>
<comment type="caution">
    <text evidence="3">The sequence shown here is derived from an EMBL/GenBank/DDBJ whole genome shotgun (WGS) entry which is preliminary data.</text>
</comment>
<feature type="compositionally biased region" description="Polar residues" evidence="1">
    <location>
        <begin position="222"/>
        <end position="240"/>
    </location>
</feature>
<feature type="region of interest" description="Disordered" evidence="1">
    <location>
        <begin position="290"/>
        <end position="315"/>
    </location>
</feature>
<evidence type="ECO:0008006" key="5">
    <source>
        <dbReference type="Google" id="ProtNLM"/>
    </source>
</evidence>
<dbReference type="OMA" id="AHPHQWS"/>
<keyword evidence="2" id="KW-0472">Membrane</keyword>
<keyword evidence="2" id="KW-0812">Transmembrane</keyword>
<evidence type="ECO:0000256" key="1">
    <source>
        <dbReference type="SAM" id="MobiDB-lite"/>
    </source>
</evidence>
<feature type="region of interest" description="Disordered" evidence="1">
    <location>
        <begin position="651"/>
        <end position="670"/>
    </location>
</feature>
<feature type="compositionally biased region" description="Low complexity" evidence="1">
    <location>
        <begin position="72"/>
        <end position="85"/>
    </location>
</feature>
<gene>
    <name evidence="3" type="ORF">FPOA_02590</name>
</gene>
<feature type="compositionally biased region" description="Polar residues" evidence="1">
    <location>
        <begin position="661"/>
        <end position="670"/>
    </location>
</feature>
<feature type="transmembrane region" description="Helical" evidence="2">
    <location>
        <begin position="824"/>
        <end position="842"/>
    </location>
</feature>
<accession>A0A1B8B7E7</accession>
<feature type="compositionally biased region" description="Polar residues" evidence="1">
    <location>
        <begin position="45"/>
        <end position="61"/>
    </location>
</feature>
<feature type="compositionally biased region" description="Polar residues" evidence="1">
    <location>
        <begin position="298"/>
        <end position="315"/>
    </location>
</feature>
<name>A0A1B8B7E7_FUSPO</name>
<feature type="compositionally biased region" description="Low complexity" evidence="1">
    <location>
        <begin position="130"/>
        <end position="142"/>
    </location>
</feature>
<protein>
    <recommendedName>
        <fullName evidence="5">Serine-rich protein</fullName>
    </recommendedName>
</protein>
<feature type="compositionally biased region" description="Polar residues" evidence="1">
    <location>
        <begin position="182"/>
        <end position="192"/>
    </location>
</feature>
<feature type="transmembrane region" description="Helical" evidence="2">
    <location>
        <begin position="757"/>
        <end position="776"/>
    </location>
</feature>
<feature type="compositionally biased region" description="Low complexity" evidence="1">
    <location>
        <begin position="16"/>
        <end position="28"/>
    </location>
</feature>
<proteinExistence type="predicted"/>
<dbReference type="EMBL" id="LYXU01000001">
    <property type="protein sequence ID" value="OBS28652.1"/>
    <property type="molecule type" value="Genomic_DNA"/>
</dbReference>
<dbReference type="Proteomes" id="UP000091967">
    <property type="component" value="Unassembled WGS sequence"/>
</dbReference>
<feature type="compositionally biased region" description="Polar residues" evidence="1">
    <location>
        <begin position="472"/>
        <end position="487"/>
    </location>
</feature>
<feature type="region of interest" description="Disordered" evidence="1">
    <location>
        <begin position="178"/>
        <end position="275"/>
    </location>
</feature>
<dbReference type="STRING" id="36050.A0A1B8B7E7"/>
<dbReference type="AlphaFoldDB" id="A0A1B8B7E7"/>
<feature type="region of interest" description="Disordered" evidence="1">
    <location>
        <begin position="530"/>
        <end position="565"/>
    </location>
</feature>
<feature type="region of interest" description="Disordered" evidence="1">
    <location>
        <begin position="1"/>
        <end position="158"/>
    </location>
</feature>
<evidence type="ECO:0000256" key="2">
    <source>
        <dbReference type="SAM" id="Phobius"/>
    </source>
</evidence>
<sequence length="879" mass="96649">MSVSPSGSPPRRALHQRSNSQNNAQNSRLGIRLVPYSPPRVASDATATSSKTITQADTNTETETELERSQTSHSSSPPFETPSPSLQRARAKTTALPPSSFKSLARYPSSDYEPSQSSWAPHYDNDDNTSIASRPPSRGPSASPRPPSRKKVIKVNPDKTFSVQYHNVSMSSRVESLWSLPPSFTTGNTSYGRESVGTIGEDRQSRPTSPLTPLAEREPSSPVISSRIQDPSTPDNSSPWNYRLFGGLRKVPKTPDVKQKQPETQGVPAELSLPPLPEVDLPLSEAGPSKWLNEKTSFHSSSSDQTRTTVSNRTNIKTYRESSPVNVADLRSLPPSSIHSNIELIGDPSSAEASLYASTRPPTEDSNVNFVTHGSHRSHSASSSIVAARHRVQPEFSQESLVVAPLQPRKRRSSDTFALARTRSRETIRSRSASITSLSTIFTQEATRALFVGPPTILQHAGPSWQDLGRPQSRTHQWSGQLSTVMSESEGGSEPASRTLSLSSVPRRRGSDHSKHVLSMTSSLFGLEEHIESPSQSRGSTPSHSRNNSLEPPSATYARNSARDPATGTIRLVRDHDEDGDGLADLEVLHHRPSRTRMGRFLSSYASDRSLRSTASFNAAVPAWAKVYYGSGERKWLAAQPSMESMYDSDFNESEFHEPQLSRSPSQDANATNIRIPRRRPRDAFPRQHSNAGSMDANAAPAHPVLAVVRNIKKQTSSIWSPHLARDRRPFQHSIWQPPASEWEARSELTGRRNAQVTMFVVGFIFPLAWMFAAFIPIRAATQAEDVEGNNSTSKSDGFQVNGKEDAVFTSAIWWRKVNRGMSIIGLFILGAIIALSVISRFDDPDYENSPDSKPPMELQGISTIDDELRFVSVFAGII</sequence>
<evidence type="ECO:0000313" key="3">
    <source>
        <dbReference type="EMBL" id="OBS28652.1"/>
    </source>
</evidence>
<feature type="compositionally biased region" description="Polar residues" evidence="1">
    <location>
        <begin position="533"/>
        <end position="551"/>
    </location>
</feature>
<keyword evidence="2" id="KW-1133">Transmembrane helix</keyword>
<reference evidence="3 4" key="1">
    <citation type="submission" date="2016-06" db="EMBL/GenBank/DDBJ databases">
        <title>Living apart together: crosstalk between the core and supernumerary genomes in a fungal plant pathogen.</title>
        <authorList>
            <person name="Vanheule A."/>
            <person name="Audenaert K."/>
            <person name="Warris S."/>
            <person name="Van De Geest H."/>
            <person name="Schijlen E."/>
            <person name="Hofte M."/>
            <person name="De Saeger S."/>
            <person name="Haesaert G."/>
            <person name="Waalwijk C."/>
            <person name="Van Der Lee T."/>
        </authorList>
    </citation>
    <scope>NUCLEOTIDE SEQUENCE [LARGE SCALE GENOMIC DNA]</scope>
    <source>
        <strain evidence="3 4">2516</strain>
    </source>
</reference>
<organism evidence="3 4">
    <name type="scientific">Fusarium poae</name>
    <dbReference type="NCBI Taxonomy" id="36050"/>
    <lineage>
        <taxon>Eukaryota</taxon>
        <taxon>Fungi</taxon>
        <taxon>Dikarya</taxon>
        <taxon>Ascomycota</taxon>
        <taxon>Pezizomycotina</taxon>
        <taxon>Sordariomycetes</taxon>
        <taxon>Hypocreomycetidae</taxon>
        <taxon>Hypocreales</taxon>
        <taxon>Nectriaceae</taxon>
        <taxon>Fusarium</taxon>
    </lineage>
</organism>
<evidence type="ECO:0000313" key="4">
    <source>
        <dbReference type="Proteomes" id="UP000091967"/>
    </source>
</evidence>